<dbReference type="eggNOG" id="COG3683">
    <property type="taxonomic scope" value="Bacteria"/>
</dbReference>
<protein>
    <submittedName>
        <fullName evidence="2">Membrane protein</fullName>
    </submittedName>
</protein>
<gene>
    <name evidence="2" type="ORF">ABW06_16115</name>
</gene>
<dbReference type="InterPro" id="IPR016537">
    <property type="entry name" value="UCP008159_ABC"/>
</dbReference>
<evidence type="ECO:0000313" key="2">
    <source>
        <dbReference type="EMBL" id="KMK12562.1"/>
    </source>
</evidence>
<dbReference type="Proteomes" id="UP000036196">
    <property type="component" value="Unassembled WGS sequence"/>
</dbReference>
<dbReference type="STRING" id="61647.LG71_10875"/>
<organism evidence="2 3">
    <name type="scientific">Pluralibacter gergoviae</name>
    <name type="common">Enterobacter gergoviae</name>
    <dbReference type="NCBI Taxonomy" id="61647"/>
    <lineage>
        <taxon>Bacteria</taxon>
        <taxon>Pseudomonadati</taxon>
        <taxon>Pseudomonadota</taxon>
        <taxon>Gammaproteobacteria</taxon>
        <taxon>Enterobacterales</taxon>
        <taxon>Enterobacteriaceae</taxon>
        <taxon>Pluralibacter</taxon>
    </lineage>
</organism>
<dbReference type="PIRSF" id="PIRSF008159">
    <property type="entry name" value="UCP008159_ABC"/>
    <property type="match status" value="1"/>
</dbReference>
<comment type="caution">
    <text evidence="2">The sequence shown here is derived from an EMBL/GenBank/DDBJ whole genome shotgun (WGS) entry which is preliminary data.</text>
</comment>
<evidence type="ECO:0000256" key="1">
    <source>
        <dbReference type="SAM" id="SignalP"/>
    </source>
</evidence>
<feature type="chain" id="PRO_5005262768" evidence="1">
    <location>
        <begin position="23"/>
        <end position="212"/>
    </location>
</feature>
<evidence type="ECO:0000313" key="3">
    <source>
        <dbReference type="Proteomes" id="UP000036196"/>
    </source>
</evidence>
<keyword evidence="1" id="KW-0732">Signal</keyword>
<dbReference type="RefSeq" id="WP_048279671.1">
    <property type="nucleotide sequence ID" value="NZ_LDZF01000017.1"/>
</dbReference>
<dbReference type="Pfam" id="PF06226">
    <property type="entry name" value="DUF1007"/>
    <property type="match status" value="1"/>
</dbReference>
<dbReference type="AlphaFoldDB" id="A0A0J5NW29"/>
<accession>A0A0J5NW29</accession>
<name>A0A0J5NW29_PLUGE</name>
<keyword evidence="3" id="KW-1185">Reference proteome</keyword>
<dbReference type="InterPro" id="IPR010412">
    <property type="entry name" value="DUF1007"/>
</dbReference>
<feature type="signal peptide" evidence="1">
    <location>
        <begin position="1"/>
        <end position="22"/>
    </location>
</feature>
<sequence>MTRVKQITALAFLTLLSGKAQSHPHSFIAMQGELIASAGSLTAVNMRWTMDEITSADLLYDAGNAKPGDEVWKKLAAEVMANVLGQHYFTEFWHGKQKVKFANRPTAYGLSRDGHKAVLTFTLPLAEPQPLAGQRYTFSTFDPSYFVDMHYDRDADVKLSADFPPGCALKVFTPQPSDSLTAYALSLDKADAPPEDMDLGKQFAQQVTLSCQ</sequence>
<proteinExistence type="predicted"/>
<dbReference type="EMBL" id="LDZF01000017">
    <property type="protein sequence ID" value="KMK12562.1"/>
    <property type="molecule type" value="Genomic_DNA"/>
</dbReference>
<dbReference type="PATRIC" id="fig|61647.15.peg.1420"/>
<reference evidence="2 3" key="1">
    <citation type="submission" date="2015-05" db="EMBL/GenBank/DDBJ databases">
        <title>Genome sequences of Pluralibacter gergoviae.</title>
        <authorList>
            <person name="Greninger A.L."/>
            <person name="Miller S."/>
        </authorList>
    </citation>
    <scope>NUCLEOTIDE SEQUENCE [LARGE SCALE GENOMIC DNA]</scope>
    <source>
        <strain evidence="2 3">JS81F13</strain>
    </source>
</reference>